<accession>A0A6N3ENJ7</accession>
<feature type="region of interest" description="Disordered" evidence="2">
    <location>
        <begin position="12"/>
        <end position="40"/>
    </location>
</feature>
<evidence type="ECO:0000256" key="1">
    <source>
        <dbReference type="SAM" id="Coils"/>
    </source>
</evidence>
<keyword evidence="1" id="KW-0175">Coiled coil</keyword>
<proteinExistence type="predicted"/>
<dbReference type="Pfam" id="PF06810">
    <property type="entry name" value="Phage_scaffold"/>
    <property type="match status" value="1"/>
</dbReference>
<protein>
    <submittedName>
        <fullName evidence="3">Phage minor structural protein GP20</fullName>
    </submittedName>
</protein>
<gene>
    <name evidence="3" type="ORF">CSLFYP84_02167</name>
</gene>
<evidence type="ECO:0000256" key="2">
    <source>
        <dbReference type="SAM" id="MobiDB-lite"/>
    </source>
</evidence>
<feature type="region of interest" description="Disordered" evidence="2">
    <location>
        <begin position="191"/>
        <end position="211"/>
    </location>
</feature>
<dbReference type="InterPro" id="IPR009636">
    <property type="entry name" value="SCAF"/>
</dbReference>
<evidence type="ECO:0000313" key="3">
    <source>
        <dbReference type="EMBL" id="VYU41725.1"/>
    </source>
</evidence>
<feature type="coiled-coil region" evidence="1">
    <location>
        <begin position="79"/>
        <end position="130"/>
    </location>
</feature>
<dbReference type="AlphaFoldDB" id="A0A6N3ENJ7"/>
<reference evidence="3" key="1">
    <citation type="submission" date="2019-11" db="EMBL/GenBank/DDBJ databases">
        <authorList>
            <person name="Feng L."/>
        </authorList>
    </citation>
    <scope>NUCLEOTIDE SEQUENCE</scope>
    <source>
        <strain evidence="3">CsymbiosumLFYP84</strain>
    </source>
</reference>
<sequence>MCYFFAFFGIPGDKEGDITGRDQDKSEDEAKGEKKKMKKEDLVAKGLSEEHAQMAVDAWNESIKGYIPKSRFDEVNTAKQELETQVADRDKQLKTLKDAAKDSETLQAKITELENANKQTKTEYEEKIRDMKLTSAIKDQLTDCKYPELVADKIDRSKLILAEDGSVSGLTDQLKAVKETYKELFIPPVSGKSPVNKGKATPGTGGDGDRKAILEKLIQDPATKLADRIAAKNELFSLTQAESEE</sequence>
<name>A0A6N3ENJ7_CLOSY</name>
<organism evidence="3">
    <name type="scientific">Clostridium symbiosum</name>
    <name type="common">Bacteroides symbiosus</name>
    <dbReference type="NCBI Taxonomy" id="1512"/>
    <lineage>
        <taxon>Bacteria</taxon>
        <taxon>Bacillati</taxon>
        <taxon>Bacillota</taxon>
        <taxon>Clostridia</taxon>
        <taxon>Lachnospirales</taxon>
        <taxon>Lachnospiraceae</taxon>
        <taxon>Otoolea</taxon>
    </lineage>
</organism>
<dbReference type="EMBL" id="CACRUA010000026">
    <property type="protein sequence ID" value="VYU41725.1"/>
    <property type="molecule type" value="Genomic_DNA"/>
</dbReference>